<dbReference type="EMBL" id="JANWGH010000001">
    <property type="protein sequence ID" value="MCS5489749.1"/>
    <property type="molecule type" value="Genomic_DNA"/>
</dbReference>
<dbReference type="NCBIfam" id="NF045521">
    <property type="entry name" value="rhoda_near_glyco"/>
    <property type="match status" value="1"/>
</dbReference>
<dbReference type="InterPro" id="IPR050229">
    <property type="entry name" value="GlpE_sulfurtransferase"/>
</dbReference>
<evidence type="ECO:0000313" key="2">
    <source>
        <dbReference type="EMBL" id="MCS5489749.1"/>
    </source>
</evidence>
<dbReference type="Pfam" id="PF00581">
    <property type="entry name" value="Rhodanese"/>
    <property type="match status" value="1"/>
</dbReference>
<feature type="domain" description="Rhodanese" evidence="1">
    <location>
        <begin position="50"/>
        <end position="138"/>
    </location>
</feature>
<gene>
    <name evidence="2" type="ORF">NY014_04870</name>
</gene>
<proteinExistence type="predicted"/>
<dbReference type="PANTHER" id="PTHR43031">
    <property type="entry name" value="FAD-DEPENDENT OXIDOREDUCTASE"/>
    <property type="match status" value="1"/>
</dbReference>
<accession>A0ABT2G3I6</accession>
<sequence length="164" mass="18785">MNSRVIRLCLIATFFVLGQSLLAQSIAYKTLLNGLYDEEFPVLKPKEIKSLADFQVLDTREKEEFEVSHLEGAINVGYDNFSMSQLDQLDPEKPVLVYCTVGARSQDIGKKLTEKGFQVYNLYGGIFQWVNDGRNVYDQSGKTTRVHTYNLAWSIWLEKGEKVY</sequence>
<dbReference type="PROSITE" id="PS50206">
    <property type="entry name" value="RHODANESE_3"/>
    <property type="match status" value="1"/>
</dbReference>
<dbReference type="CDD" id="cd00158">
    <property type="entry name" value="RHOD"/>
    <property type="match status" value="1"/>
</dbReference>
<dbReference type="PANTHER" id="PTHR43031:SF1">
    <property type="entry name" value="PYRIDINE NUCLEOTIDE-DISULPHIDE OXIDOREDUCTASE"/>
    <property type="match status" value="1"/>
</dbReference>
<protein>
    <submittedName>
        <fullName evidence="2">Rhodanese-like domain-containing protein</fullName>
    </submittedName>
</protein>
<reference evidence="2 3" key="1">
    <citation type="submission" date="2022-08" db="EMBL/GenBank/DDBJ databases">
        <title>Algoriphagus sp. CAU 1643 isolated from mud.</title>
        <authorList>
            <person name="Kim W."/>
        </authorList>
    </citation>
    <scope>NUCLEOTIDE SEQUENCE [LARGE SCALE GENOMIC DNA]</scope>
    <source>
        <strain evidence="2 3">CAU 1643</strain>
    </source>
</reference>
<evidence type="ECO:0000313" key="3">
    <source>
        <dbReference type="Proteomes" id="UP001206788"/>
    </source>
</evidence>
<dbReference type="Proteomes" id="UP001206788">
    <property type="component" value="Unassembled WGS sequence"/>
</dbReference>
<evidence type="ECO:0000259" key="1">
    <source>
        <dbReference type="PROSITE" id="PS50206"/>
    </source>
</evidence>
<dbReference type="Gene3D" id="3.40.250.10">
    <property type="entry name" value="Rhodanese-like domain"/>
    <property type="match status" value="1"/>
</dbReference>
<dbReference type="SUPFAM" id="SSF52821">
    <property type="entry name" value="Rhodanese/Cell cycle control phosphatase"/>
    <property type="match status" value="1"/>
</dbReference>
<comment type="caution">
    <text evidence="2">The sequence shown here is derived from an EMBL/GenBank/DDBJ whole genome shotgun (WGS) entry which is preliminary data.</text>
</comment>
<dbReference type="InterPro" id="IPR036873">
    <property type="entry name" value="Rhodanese-like_dom_sf"/>
</dbReference>
<name>A0ABT2G3I6_9BACT</name>
<keyword evidence="3" id="KW-1185">Reference proteome</keyword>
<dbReference type="RefSeq" id="WP_259413426.1">
    <property type="nucleotide sequence ID" value="NZ_JANWGH010000001.1"/>
</dbReference>
<dbReference type="InterPro" id="IPR001763">
    <property type="entry name" value="Rhodanese-like_dom"/>
</dbReference>
<dbReference type="SMART" id="SM00450">
    <property type="entry name" value="RHOD"/>
    <property type="match status" value="1"/>
</dbReference>
<organism evidence="2 3">
    <name type="scientific">Algoriphagus limi</name>
    <dbReference type="NCBI Taxonomy" id="2975273"/>
    <lineage>
        <taxon>Bacteria</taxon>
        <taxon>Pseudomonadati</taxon>
        <taxon>Bacteroidota</taxon>
        <taxon>Cytophagia</taxon>
        <taxon>Cytophagales</taxon>
        <taxon>Cyclobacteriaceae</taxon>
        <taxon>Algoriphagus</taxon>
    </lineage>
</organism>